<dbReference type="SUPFAM" id="SSF56436">
    <property type="entry name" value="C-type lectin-like"/>
    <property type="match status" value="1"/>
</dbReference>
<dbReference type="Pfam" id="PF03781">
    <property type="entry name" value="FGE-sulfatase"/>
    <property type="match status" value="2"/>
</dbReference>
<dbReference type="eggNOG" id="COG1262">
    <property type="taxonomic scope" value="Bacteria"/>
</dbReference>
<dbReference type="Pfam" id="PF12867">
    <property type="entry name" value="DinB_2"/>
    <property type="match status" value="1"/>
</dbReference>
<dbReference type="Proteomes" id="UP000002745">
    <property type="component" value="Chromosome"/>
</dbReference>
<protein>
    <recommendedName>
        <fullName evidence="8">Ergothioneine biosynthesis protein EgtB</fullName>
    </recommendedName>
</protein>
<keyword evidence="2" id="KW-0408">Iron</keyword>
<dbReference type="NCBIfam" id="TIGR03440">
    <property type="entry name" value="egtB_TIGR03440"/>
    <property type="match status" value="1"/>
</dbReference>
<evidence type="ECO:0000313" key="7">
    <source>
        <dbReference type="Proteomes" id="UP000002745"/>
    </source>
</evidence>
<dbReference type="PANTHER" id="PTHR23150:SF36">
    <property type="entry name" value="HERCYNINE OXYGENASE"/>
    <property type="match status" value="1"/>
</dbReference>
<dbReference type="HOGENOM" id="CLU_012431_9_0_5"/>
<organism evidence="6 7">
    <name type="scientific">Hirschia baltica (strain ATCC 49814 / DSM 5838 / IFAM 1418)</name>
    <dbReference type="NCBI Taxonomy" id="582402"/>
    <lineage>
        <taxon>Bacteria</taxon>
        <taxon>Pseudomonadati</taxon>
        <taxon>Pseudomonadota</taxon>
        <taxon>Alphaproteobacteria</taxon>
        <taxon>Hyphomonadales</taxon>
        <taxon>Hyphomonadaceae</taxon>
        <taxon>Hirschia</taxon>
    </lineage>
</organism>
<evidence type="ECO:0000256" key="1">
    <source>
        <dbReference type="ARBA" id="ARBA00023002"/>
    </source>
</evidence>
<dbReference type="AlphaFoldDB" id="C6XQZ8"/>
<dbReference type="InterPro" id="IPR024775">
    <property type="entry name" value="DinB-like"/>
</dbReference>
<dbReference type="RefSeq" id="WP_015828679.1">
    <property type="nucleotide sequence ID" value="NC_012982.1"/>
</dbReference>
<sequence length="422" mass="47280">MFTNTHPQNTSKDATLAKKFTAVRERTVSMCKTLSDADATAQSMPDASPAKWHLAHTSWFFEEFIIAPELGESARFNPAYAYLFNSYYDAVGPRHLRNKRGLLTRPSLEEIYAYRNHVNTHMHALIQQGKVPLDILELGLAHEEQHQELFYTDILHLFAQNPLKPAFTEFPAQPDSSAATTPPLSWTQFEPATPQIGHSGDGFAFDCETPLHPALTPAFKLANRNVTNAEWIDFIEAGGYANSKYWLSDGFATKTQNEWHAPLYWEKKDNAWWTMTLGGFAPVELDAPVCHISFYEADAYACWAGARLPTEAEWEHAAKQTGATIPSSSPPLKPLAQTGDTLTGMFENVWEWTASAFLPYPGFQINDGAIGEYNGKFMSGQMVLRGGSCGTSPAHTRSTYRNFFHPDKRWQFSGLRLAKDIT</sequence>
<dbReference type="InterPro" id="IPR016187">
    <property type="entry name" value="CTDL_fold"/>
</dbReference>
<keyword evidence="7" id="KW-1185">Reference proteome</keyword>
<dbReference type="GO" id="GO:0052699">
    <property type="term" value="P:ergothioneine biosynthetic process"/>
    <property type="evidence" value="ECO:0007669"/>
    <property type="project" value="InterPro"/>
</dbReference>
<evidence type="ECO:0000259" key="4">
    <source>
        <dbReference type="Pfam" id="PF03781"/>
    </source>
</evidence>
<evidence type="ECO:0008006" key="8">
    <source>
        <dbReference type="Google" id="ProtNLM"/>
    </source>
</evidence>
<dbReference type="PANTHER" id="PTHR23150">
    <property type="entry name" value="SULFATASE MODIFYING FACTOR 1, 2"/>
    <property type="match status" value="1"/>
</dbReference>
<dbReference type="Gene3D" id="3.90.1580.10">
    <property type="entry name" value="paralog of FGE (formylglycine-generating enzyme)"/>
    <property type="match status" value="1"/>
</dbReference>
<feature type="domain" description="Sulfatase-modifying factor enzyme-like" evidence="4">
    <location>
        <begin position="342"/>
        <end position="419"/>
    </location>
</feature>
<dbReference type="InterPro" id="IPR051043">
    <property type="entry name" value="Sulfatase_Mod_Factor_Kinase"/>
</dbReference>
<proteinExistence type="predicted"/>
<accession>C6XQZ8</accession>
<feature type="domain" description="DinB-like" evidence="5">
    <location>
        <begin position="20"/>
        <end position="146"/>
    </location>
</feature>
<dbReference type="SUPFAM" id="SSF109854">
    <property type="entry name" value="DinB/YfiT-like putative metalloenzymes"/>
    <property type="match status" value="1"/>
</dbReference>
<reference evidence="7" key="1">
    <citation type="journal article" date="2011" name="J. Bacteriol.">
        <title>Genome sequences of eight morphologically diverse alphaproteobacteria.</title>
        <authorList>
            <consortium name="US DOE Joint Genome Institute"/>
            <person name="Brown P.J."/>
            <person name="Kysela D.T."/>
            <person name="Buechlein A."/>
            <person name="Hemmerich C."/>
            <person name="Brun Y.V."/>
        </authorList>
    </citation>
    <scope>NUCLEOTIDE SEQUENCE [LARGE SCALE GENOMIC DNA]</scope>
    <source>
        <strain evidence="7">ATCC 49814 / DSM 5838 / IFAM 1418</strain>
    </source>
</reference>
<comment type="pathway">
    <text evidence="3">Amino-acid biosynthesis; ergothioneine biosynthesis.</text>
</comment>
<dbReference type="STRING" id="582402.Hbal_2856"/>
<gene>
    <name evidence="6" type="ordered locus">Hbal_2856</name>
</gene>
<name>C6XQZ8_HIRBI</name>
<keyword evidence="1" id="KW-0560">Oxidoreductase</keyword>
<dbReference type="EMBL" id="CP001678">
    <property type="protein sequence ID" value="ACT60529.1"/>
    <property type="molecule type" value="Genomic_DNA"/>
</dbReference>
<evidence type="ECO:0000259" key="5">
    <source>
        <dbReference type="Pfam" id="PF12867"/>
    </source>
</evidence>
<evidence type="ECO:0000313" key="6">
    <source>
        <dbReference type="EMBL" id="ACT60529.1"/>
    </source>
</evidence>
<feature type="domain" description="Sulfatase-modifying factor enzyme-like" evidence="4">
    <location>
        <begin position="204"/>
        <end position="320"/>
    </location>
</feature>
<dbReference type="InterPro" id="IPR042095">
    <property type="entry name" value="SUMF_sf"/>
</dbReference>
<dbReference type="KEGG" id="hba:Hbal_2856"/>
<dbReference type="InterPro" id="IPR017806">
    <property type="entry name" value="EgtB"/>
</dbReference>
<dbReference type="InterPro" id="IPR034660">
    <property type="entry name" value="DinB/YfiT-like"/>
</dbReference>
<evidence type="ECO:0000256" key="2">
    <source>
        <dbReference type="ARBA" id="ARBA00023004"/>
    </source>
</evidence>
<dbReference type="InterPro" id="IPR005532">
    <property type="entry name" value="SUMF_dom"/>
</dbReference>
<evidence type="ECO:0000256" key="3">
    <source>
        <dbReference type="ARBA" id="ARBA00037882"/>
    </source>
</evidence>